<gene>
    <name evidence="1" type="ORF">DFH08DRAFT_974261</name>
</gene>
<name>A0AAD7ECQ0_9AGAR</name>
<organism evidence="1 2">
    <name type="scientific">Mycena albidolilacea</name>
    <dbReference type="NCBI Taxonomy" id="1033008"/>
    <lineage>
        <taxon>Eukaryota</taxon>
        <taxon>Fungi</taxon>
        <taxon>Dikarya</taxon>
        <taxon>Basidiomycota</taxon>
        <taxon>Agaricomycotina</taxon>
        <taxon>Agaricomycetes</taxon>
        <taxon>Agaricomycetidae</taxon>
        <taxon>Agaricales</taxon>
        <taxon>Marasmiineae</taxon>
        <taxon>Mycenaceae</taxon>
        <taxon>Mycena</taxon>
    </lineage>
</organism>
<dbReference type="EMBL" id="JARIHO010000077">
    <property type="protein sequence ID" value="KAJ7310863.1"/>
    <property type="molecule type" value="Genomic_DNA"/>
</dbReference>
<reference evidence="1" key="1">
    <citation type="submission" date="2023-03" db="EMBL/GenBank/DDBJ databases">
        <title>Massive genome expansion in bonnet fungi (Mycena s.s.) driven by repeated elements and novel gene families across ecological guilds.</title>
        <authorList>
            <consortium name="Lawrence Berkeley National Laboratory"/>
            <person name="Harder C.B."/>
            <person name="Miyauchi S."/>
            <person name="Viragh M."/>
            <person name="Kuo A."/>
            <person name="Thoen E."/>
            <person name="Andreopoulos B."/>
            <person name="Lu D."/>
            <person name="Skrede I."/>
            <person name="Drula E."/>
            <person name="Henrissat B."/>
            <person name="Morin E."/>
            <person name="Kohler A."/>
            <person name="Barry K."/>
            <person name="LaButti K."/>
            <person name="Morin E."/>
            <person name="Salamov A."/>
            <person name="Lipzen A."/>
            <person name="Mereny Z."/>
            <person name="Hegedus B."/>
            <person name="Baldrian P."/>
            <person name="Stursova M."/>
            <person name="Weitz H."/>
            <person name="Taylor A."/>
            <person name="Grigoriev I.V."/>
            <person name="Nagy L.G."/>
            <person name="Martin F."/>
            <person name="Kauserud H."/>
        </authorList>
    </citation>
    <scope>NUCLEOTIDE SEQUENCE</scope>
    <source>
        <strain evidence="1">CBHHK002</strain>
    </source>
</reference>
<keyword evidence="2" id="KW-1185">Reference proteome</keyword>
<sequence length="117" mass="13078">MFRAPLRPKSFPPRAHVSVQPAAPKIVSGEWPLSTVQLAHPSHTTSVNPEDMATRATRFYYWHFDTALYDFPPPCVMMLYTLRVPCRLLQVCRYANGMGDALSIPLGTTAFVAGRTI</sequence>
<accession>A0AAD7ECQ0</accession>
<protein>
    <submittedName>
        <fullName evidence="1">Uncharacterized protein</fullName>
    </submittedName>
</protein>
<comment type="caution">
    <text evidence="1">The sequence shown here is derived from an EMBL/GenBank/DDBJ whole genome shotgun (WGS) entry which is preliminary data.</text>
</comment>
<dbReference type="Proteomes" id="UP001218218">
    <property type="component" value="Unassembled WGS sequence"/>
</dbReference>
<evidence type="ECO:0000313" key="1">
    <source>
        <dbReference type="EMBL" id="KAJ7310863.1"/>
    </source>
</evidence>
<proteinExistence type="predicted"/>
<dbReference type="AlphaFoldDB" id="A0AAD7ECQ0"/>
<evidence type="ECO:0000313" key="2">
    <source>
        <dbReference type="Proteomes" id="UP001218218"/>
    </source>
</evidence>